<dbReference type="Proteomes" id="UP000026915">
    <property type="component" value="Chromosome 9"/>
</dbReference>
<evidence type="ECO:0000256" key="2">
    <source>
        <dbReference type="ARBA" id="ARBA00022598"/>
    </source>
</evidence>
<dbReference type="Gene3D" id="1.10.730.10">
    <property type="entry name" value="Isoleucyl-tRNA Synthetase, Domain 1"/>
    <property type="match status" value="1"/>
</dbReference>
<dbReference type="eggNOG" id="KOG0437">
    <property type="taxonomic scope" value="Eukaryota"/>
</dbReference>
<dbReference type="GO" id="GO:0005524">
    <property type="term" value="F:ATP binding"/>
    <property type="evidence" value="ECO:0007669"/>
    <property type="project" value="UniProtKB-KW"/>
</dbReference>
<dbReference type="Gramene" id="EOY33283">
    <property type="protein sequence ID" value="EOY33283"/>
    <property type="gene ID" value="TCM_041225"/>
</dbReference>
<protein>
    <submittedName>
        <fullName evidence="8">ATP binding,leucine-tRNA ligases,aminoacyl-tRNA ligases,nucleotide binding,ATP binding,aminoacyl-tRNA ligases, putative</fullName>
    </submittedName>
</protein>
<name>A0A061GV51_THECC</name>
<evidence type="ECO:0000256" key="3">
    <source>
        <dbReference type="ARBA" id="ARBA00022741"/>
    </source>
</evidence>
<evidence type="ECO:0000256" key="1">
    <source>
        <dbReference type="ARBA" id="ARBA00005594"/>
    </source>
</evidence>
<dbReference type="STRING" id="3641.A0A061GV51"/>
<dbReference type="InParanoid" id="A0A061GV51"/>
<evidence type="ECO:0000313" key="9">
    <source>
        <dbReference type="Proteomes" id="UP000026915"/>
    </source>
</evidence>
<dbReference type="OMA" id="VWRVIRM"/>
<dbReference type="InterPro" id="IPR009080">
    <property type="entry name" value="tRNAsynth_Ia_anticodon-bd"/>
</dbReference>
<evidence type="ECO:0000256" key="6">
    <source>
        <dbReference type="ARBA" id="ARBA00023146"/>
    </source>
</evidence>
<keyword evidence="2 8" id="KW-0436">Ligase</keyword>
<dbReference type="GO" id="GO:0006429">
    <property type="term" value="P:leucyl-tRNA aminoacylation"/>
    <property type="evidence" value="ECO:0007669"/>
    <property type="project" value="InterPro"/>
</dbReference>
<organism evidence="8 9">
    <name type="scientific">Theobroma cacao</name>
    <name type="common">Cacao</name>
    <name type="synonym">Cocoa</name>
    <dbReference type="NCBI Taxonomy" id="3641"/>
    <lineage>
        <taxon>Eukaryota</taxon>
        <taxon>Viridiplantae</taxon>
        <taxon>Streptophyta</taxon>
        <taxon>Embryophyta</taxon>
        <taxon>Tracheophyta</taxon>
        <taxon>Spermatophyta</taxon>
        <taxon>Magnoliopsida</taxon>
        <taxon>eudicotyledons</taxon>
        <taxon>Gunneridae</taxon>
        <taxon>Pentapetalae</taxon>
        <taxon>rosids</taxon>
        <taxon>malvids</taxon>
        <taxon>Malvales</taxon>
        <taxon>Malvaceae</taxon>
        <taxon>Byttnerioideae</taxon>
        <taxon>Theobroma</taxon>
    </lineage>
</organism>
<proteinExistence type="inferred from homology"/>
<feature type="domain" description="Methionyl/Valyl/Leucyl/Isoleucyl-tRNA synthetase anticodon-binding" evidence="7">
    <location>
        <begin position="6"/>
        <end position="130"/>
    </location>
</feature>
<keyword evidence="9" id="KW-1185">Reference proteome</keyword>
<keyword evidence="5" id="KW-0648">Protein biosynthesis</keyword>
<evidence type="ECO:0000259" key="7">
    <source>
        <dbReference type="Pfam" id="PF08264"/>
    </source>
</evidence>
<keyword evidence="3" id="KW-0547">Nucleotide-binding</keyword>
<dbReference type="InterPro" id="IPR013155">
    <property type="entry name" value="M/V/L/I-tRNA-synth_anticd-bd"/>
</dbReference>
<dbReference type="PANTHER" id="PTHR45794:SF1">
    <property type="entry name" value="LEUCINE--TRNA LIGASE, CYTOPLASMIC"/>
    <property type="match status" value="1"/>
</dbReference>
<sequence>MPIVCLSEINLAVKLTEKNYNNSLFREALKTGFYDLQAARDEYRFSCGSSKCMNFDLLLQFMDLQTRLMTPICPHYTEYVWRVIRMKDGYVVKAGWPKVDTPDLTLKVANKYLQETIASMRKFLLKQISGSKKTKANHETSSFAPDEEILDALQQSPVGGVHLQQTQSRYTPFLKFNKDEAIALGVQALDLQLPFSEIEVLQENLELIKRQLDLEQVEVLSITDPEAMSKASHLNLLLNQNLPNPGNPTAIFFSV</sequence>
<reference evidence="8 9" key="1">
    <citation type="journal article" date="2013" name="Genome Biol.">
        <title>The genome sequence of the most widely cultivated cacao type and its use to identify candidate genes regulating pod color.</title>
        <authorList>
            <person name="Motamayor J.C."/>
            <person name="Mockaitis K."/>
            <person name="Schmutz J."/>
            <person name="Haiminen N."/>
            <person name="Iii D.L."/>
            <person name="Cornejo O."/>
            <person name="Findley S.D."/>
            <person name="Zheng P."/>
            <person name="Utro F."/>
            <person name="Royaert S."/>
            <person name="Saski C."/>
            <person name="Jenkins J."/>
            <person name="Podicheti R."/>
            <person name="Zhao M."/>
            <person name="Scheffler B.E."/>
            <person name="Stack J.C."/>
            <person name="Feltus F.A."/>
            <person name="Mustiga G.M."/>
            <person name="Amores F."/>
            <person name="Phillips W."/>
            <person name="Marelli J.P."/>
            <person name="May G.D."/>
            <person name="Shapiro H."/>
            <person name="Ma J."/>
            <person name="Bustamante C.D."/>
            <person name="Schnell R.J."/>
            <person name="Main D."/>
            <person name="Gilbert D."/>
            <person name="Parida L."/>
            <person name="Kuhn D.N."/>
        </authorList>
    </citation>
    <scope>NUCLEOTIDE SEQUENCE [LARGE SCALE GENOMIC DNA]</scope>
    <source>
        <strain evidence="9">cv. Matina 1-6</strain>
    </source>
</reference>
<keyword evidence="4" id="KW-0067">ATP-binding</keyword>
<dbReference type="SUPFAM" id="SSF47323">
    <property type="entry name" value="Anticodon-binding domain of a subclass of class I aminoacyl-tRNA synthetases"/>
    <property type="match status" value="1"/>
</dbReference>
<dbReference type="PANTHER" id="PTHR45794">
    <property type="entry name" value="LEUCYL-TRNA SYNTHETASE"/>
    <property type="match status" value="1"/>
</dbReference>
<dbReference type="EMBL" id="CM001887">
    <property type="protein sequence ID" value="EOY33283.1"/>
    <property type="molecule type" value="Genomic_DNA"/>
</dbReference>
<keyword evidence="6" id="KW-0030">Aminoacyl-tRNA synthetase</keyword>
<dbReference type="HOGENOM" id="CLU_1091589_0_0_1"/>
<dbReference type="AlphaFoldDB" id="A0A061GV51"/>
<dbReference type="GO" id="GO:0004823">
    <property type="term" value="F:leucine-tRNA ligase activity"/>
    <property type="evidence" value="ECO:0007669"/>
    <property type="project" value="InterPro"/>
</dbReference>
<evidence type="ECO:0000313" key="8">
    <source>
        <dbReference type="EMBL" id="EOY33283.1"/>
    </source>
</evidence>
<comment type="similarity">
    <text evidence="1">Belongs to the class-I aminoacyl-tRNA synthetase family.</text>
</comment>
<dbReference type="InterPro" id="IPR004493">
    <property type="entry name" value="Leu-tRNA-synth_Ia_arc/euk"/>
</dbReference>
<evidence type="ECO:0000256" key="4">
    <source>
        <dbReference type="ARBA" id="ARBA00022840"/>
    </source>
</evidence>
<evidence type="ECO:0000256" key="5">
    <source>
        <dbReference type="ARBA" id="ARBA00022917"/>
    </source>
</evidence>
<gene>
    <name evidence="8" type="ORF">TCM_041225</name>
</gene>
<dbReference type="Pfam" id="PF08264">
    <property type="entry name" value="Anticodon_1"/>
    <property type="match status" value="1"/>
</dbReference>
<accession>A0A061GV51</accession>